<sequence length="378" mass="41738">MLFLLLIFQKGLAQDALQNFGNLRVHENGMVGFHTNLINNGPFDQNLGLVGFYGNQELEVSGTEPVAFFDFEIFAENGLLLSNGLQVRNNINFVIGDLITAKNSSNIAIGFVDDAFYIGAANTSHINGYASITNKELFTFPIGDGTRLRSLTLASSQTNAMAKSAYFHEDPNNPLSVNAQFNTNSKENEELEISNVEFWAVESEYPSTVTIKWFPDSFLSLLSDNAQKLRIVGWNKSTQQWEDLGNTAVTGNLESGSITSDLFVPNQYAVVTLAGMENALETLSLASKNYLLTPNGDGANDSFRPIDAENSPNNILNIYNRNGILVYSKINYRNEFDGISNVNSVFKRNKGLPSGVYFYILTLKDTGSKVNGYIYIAR</sequence>
<dbReference type="RefSeq" id="WP_349352810.1">
    <property type="nucleotide sequence ID" value="NZ_CP157804.1"/>
</dbReference>
<dbReference type="KEGG" id="fld:ABNE31_06705"/>
<accession>A0AAU7N3V7</accession>
<dbReference type="NCBIfam" id="TIGR04131">
    <property type="entry name" value="Bac_Flav_CTERM"/>
    <property type="match status" value="1"/>
</dbReference>
<dbReference type="InterPro" id="IPR026341">
    <property type="entry name" value="T9SS_type_B"/>
</dbReference>
<dbReference type="EMBL" id="CP157804">
    <property type="protein sequence ID" value="XBQ24602.1"/>
    <property type="molecule type" value="Genomic_DNA"/>
</dbReference>
<evidence type="ECO:0000313" key="1">
    <source>
        <dbReference type="EMBL" id="XBQ24602.1"/>
    </source>
</evidence>
<gene>
    <name evidence="1" type="ORF">ABNE31_06705</name>
</gene>
<dbReference type="AlphaFoldDB" id="A0AAU7N3V7"/>
<organism evidence="1">
    <name type="scientific">Flagellimonas sp. MMG031</name>
    <dbReference type="NCBI Taxonomy" id="3158549"/>
    <lineage>
        <taxon>Bacteria</taxon>
        <taxon>Pseudomonadati</taxon>
        <taxon>Bacteroidota</taxon>
        <taxon>Flavobacteriia</taxon>
        <taxon>Flavobacteriales</taxon>
        <taxon>Flavobacteriaceae</taxon>
        <taxon>Flagellimonas</taxon>
    </lineage>
</organism>
<protein>
    <submittedName>
        <fullName evidence="1">Gliding motility-associated C-terminal domain-containing protein</fullName>
    </submittedName>
</protein>
<dbReference type="Pfam" id="PF13585">
    <property type="entry name" value="CHU_C"/>
    <property type="match status" value="1"/>
</dbReference>
<proteinExistence type="predicted"/>
<reference evidence="1" key="1">
    <citation type="submission" date="2024-05" db="EMBL/GenBank/DDBJ databases">
        <title>Draft Genome Sequences of Flagellimonas sp. MMG031 and Marinobacter sp. MMG032 Isolated from the dinoflagellate Symbiodinium pilosum.</title>
        <authorList>
            <person name="Shikuma N.J."/>
            <person name="Farrell M.V."/>
        </authorList>
    </citation>
    <scope>NUCLEOTIDE SEQUENCE</scope>
    <source>
        <strain evidence="1">MMG031</strain>
    </source>
</reference>
<name>A0AAU7N3V7_9FLAO</name>